<name>A0AAV9HJE1_9PEZI</name>
<dbReference type="PROSITE" id="PS50097">
    <property type="entry name" value="BTB"/>
    <property type="match status" value="1"/>
</dbReference>
<proteinExistence type="predicted"/>
<dbReference type="EMBL" id="MU865022">
    <property type="protein sequence ID" value="KAK4459995.1"/>
    <property type="molecule type" value="Genomic_DNA"/>
</dbReference>
<dbReference type="Proteomes" id="UP001321749">
    <property type="component" value="Unassembled WGS sequence"/>
</dbReference>
<dbReference type="CDD" id="cd18186">
    <property type="entry name" value="BTB_POZ_ZBTB_KLHL-like"/>
    <property type="match status" value="1"/>
</dbReference>
<protein>
    <recommendedName>
        <fullName evidence="1">BTB domain-containing protein</fullName>
    </recommendedName>
</protein>
<dbReference type="PANTHER" id="PTHR47843:SF5">
    <property type="entry name" value="BTB_POZ DOMAIN PROTEIN"/>
    <property type="match status" value="1"/>
</dbReference>
<gene>
    <name evidence="2" type="ORF">QBC42DRAFT_230546</name>
</gene>
<dbReference type="Pfam" id="PF00651">
    <property type="entry name" value="BTB"/>
    <property type="match status" value="1"/>
</dbReference>
<evidence type="ECO:0000259" key="1">
    <source>
        <dbReference type="PROSITE" id="PS50097"/>
    </source>
</evidence>
<reference evidence="2" key="1">
    <citation type="journal article" date="2023" name="Mol. Phylogenet. Evol.">
        <title>Genome-scale phylogeny and comparative genomics of the fungal order Sordariales.</title>
        <authorList>
            <person name="Hensen N."/>
            <person name="Bonometti L."/>
            <person name="Westerberg I."/>
            <person name="Brannstrom I.O."/>
            <person name="Guillou S."/>
            <person name="Cros-Aarteil S."/>
            <person name="Calhoun S."/>
            <person name="Haridas S."/>
            <person name="Kuo A."/>
            <person name="Mondo S."/>
            <person name="Pangilinan J."/>
            <person name="Riley R."/>
            <person name="LaButti K."/>
            <person name="Andreopoulos B."/>
            <person name="Lipzen A."/>
            <person name="Chen C."/>
            <person name="Yan M."/>
            <person name="Daum C."/>
            <person name="Ng V."/>
            <person name="Clum A."/>
            <person name="Steindorff A."/>
            <person name="Ohm R.A."/>
            <person name="Martin F."/>
            <person name="Silar P."/>
            <person name="Natvig D.O."/>
            <person name="Lalanne C."/>
            <person name="Gautier V."/>
            <person name="Ament-Velasquez S.L."/>
            <person name="Kruys A."/>
            <person name="Hutchinson M.I."/>
            <person name="Powell A.J."/>
            <person name="Barry K."/>
            <person name="Miller A.N."/>
            <person name="Grigoriev I.V."/>
            <person name="Debuchy R."/>
            <person name="Gladieux P."/>
            <person name="Hiltunen Thoren M."/>
            <person name="Johannesson H."/>
        </authorList>
    </citation>
    <scope>NUCLEOTIDE SEQUENCE</scope>
    <source>
        <strain evidence="2">PSN324</strain>
    </source>
</reference>
<dbReference type="AlphaFoldDB" id="A0AAV9HJE1"/>
<reference evidence="2" key="2">
    <citation type="submission" date="2023-06" db="EMBL/GenBank/DDBJ databases">
        <authorList>
            <consortium name="Lawrence Berkeley National Laboratory"/>
            <person name="Mondo S.J."/>
            <person name="Hensen N."/>
            <person name="Bonometti L."/>
            <person name="Westerberg I."/>
            <person name="Brannstrom I.O."/>
            <person name="Guillou S."/>
            <person name="Cros-Aarteil S."/>
            <person name="Calhoun S."/>
            <person name="Haridas S."/>
            <person name="Kuo A."/>
            <person name="Pangilinan J."/>
            <person name="Riley R."/>
            <person name="Labutti K."/>
            <person name="Andreopoulos B."/>
            <person name="Lipzen A."/>
            <person name="Chen C."/>
            <person name="Yanf M."/>
            <person name="Daum C."/>
            <person name="Ng V."/>
            <person name="Clum A."/>
            <person name="Steindorff A."/>
            <person name="Ohm R."/>
            <person name="Martin F."/>
            <person name="Silar P."/>
            <person name="Natvig D."/>
            <person name="Lalanne C."/>
            <person name="Gautier V."/>
            <person name="Ament-Velasquez S.L."/>
            <person name="Kruys A."/>
            <person name="Hutchinson M.I."/>
            <person name="Powell A.J."/>
            <person name="Barry K."/>
            <person name="Miller A.N."/>
            <person name="Grigoriev I.V."/>
            <person name="Debuchy R."/>
            <person name="Gladieux P."/>
            <person name="Thoren M.H."/>
            <person name="Johannesson H."/>
        </authorList>
    </citation>
    <scope>NUCLEOTIDE SEQUENCE</scope>
    <source>
        <strain evidence="2">PSN324</strain>
    </source>
</reference>
<sequence length="271" mass="29969">MAGFKRLMSEIMQAREREEFTDFVLICGSERFPVHKVIVCSQSKVLRAACSKPFREAVSGEYEIAEQSPAMVRRMIDYFYRGNYNDGNGPRLPLDFCDEKPNCSNDNELPALCIHARMFALADMYQVEGLRNLAVTKYGEELNQGPSIKDILDSIPDVYQLTPSSVRTLRDKAVLALRLQLERGKRPRQPSAGNAAPSGNDMGGAGEAFMDAYSELATESPEFLKDLLSSYIRNPLLGHCPHCGGSGQLRPTEALQMKCLACGKGGARSAY</sequence>
<dbReference type="PANTHER" id="PTHR47843">
    <property type="entry name" value="BTB DOMAIN-CONTAINING PROTEIN-RELATED"/>
    <property type="match status" value="1"/>
</dbReference>
<dbReference type="InterPro" id="IPR011333">
    <property type="entry name" value="SKP1/BTB/POZ_sf"/>
</dbReference>
<accession>A0AAV9HJE1</accession>
<evidence type="ECO:0000313" key="2">
    <source>
        <dbReference type="EMBL" id="KAK4459995.1"/>
    </source>
</evidence>
<feature type="domain" description="BTB" evidence="1">
    <location>
        <begin position="21"/>
        <end position="88"/>
    </location>
</feature>
<comment type="caution">
    <text evidence="2">The sequence shown here is derived from an EMBL/GenBank/DDBJ whole genome shotgun (WGS) entry which is preliminary data.</text>
</comment>
<organism evidence="2 3">
    <name type="scientific">Cladorrhinum samala</name>
    <dbReference type="NCBI Taxonomy" id="585594"/>
    <lineage>
        <taxon>Eukaryota</taxon>
        <taxon>Fungi</taxon>
        <taxon>Dikarya</taxon>
        <taxon>Ascomycota</taxon>
        <taxon>Pezizomycotina</taxon>
        <taxon>Sordariomycetes</taxon>
        <taxon>Sordariomycetidae</taxon>
        <taxon>Sordariales</taxon>
        <taxon>Podosporaceae</taxon>
        <taxon>Cladorrhinum</taxon>
    </lineage>
</organism>
<dbReference type="SUPFAM" id="SSF54695">
    <property type="entry name" value="POZ domain"/>
    <property type="match status" value="1"/>
</dbReference>
<dbReference type="Gene3D" id="3.30.710.10">
    <property type="entry name" value="Potassium Channel Kv1.1, Chain A"/>
    <property type="match status" value="1"/>
</dbReference>
<dbReference type="InterPro" id="IPR000210">
    <property type="entry name" value="BTB/POZ_dom"/>
</dbReference>
<evidence type="ECO:0000313" key="3">
    <source>
        <dbReference type="Proteomes" id="UP001321749"/>
    </source>
</evidence>
<keyword evidence="3" id="KW-1185">Reference proteome</keyword>